<dbReference type="Proteomes" id="UP000051887">
    <property type="component" value="Unassembled WGS sequence"/>
</dbReference>
<reference evidence="2 4" key="1">
    <citation type="submission" date="2015-09" db="EMBL/GenBank/DDBJ databases">
        <authorList>
            <consortium name="Swine Surveillance"/>
        </authorList>
    </citation>
    <scope>NUCLEOTIDE SEQUENCE [LARGE SCALE GENOMIC DNA]</scope>
    <source>
        <strain evidence="2 4">5120</strain>
    </source>
</reference>
<dbReference type="Proteomes" id="UP000051086">
    <property type="component" value="Unassembled WGS sequence"/>
</dbReference>
<protein>
    <submittedName>
        <fullName evidence="2">Uncharacterized protein</fullName>
    </submittedName>
</protein>
<evidence type="ECO:0000313" key="3">
    <source>
        <dbReference type="Proteomes" id="UP000051086"/>
    </source>
</evidence>
<dbReference type="EMBL" id="CYSB01000009">
    <property type="protein sequence ID" value="CUH64009.1"/>
    <property type="molecule type" value="Genomic_DNA"/>
</dbReference>
<evidence type="ECO:0000313" key="4">
    <source>
        <dbReference type="Proteomes" id="UP000051887"/>
    </source>
</evidence>
<dbReference type="EMBL" id="CYSC01000034">
    <property type="protein sequence ID" value="CUH72788.1"/>
    <property type="molecule type" value="Genomic_DNA"/>
</dbReference>
<sequence>MTNLAETSFAVFDHPTDVVANESFEPSAFLQAPGPTLVLGFSSTGKSHFIQHLITKVPRYRNAQLRFPSEAENPKNPPFGTDDLIHGDLSISGEADHQVTRFPTLESHPILTRLIRGRTLGQAIVMVDSEEVLRKRIARRKVIGIGFGRDDDAKPYLPLSKIVQLNLFSLIDYYAIWIEALKAAEVPFQFVQSKGGAFHVLSEEEALRLLSHHHMRRLPRRIMRRLMWHVIWSCSASGFPKI</sequence>
<evidence type="ECO:0000313" key="2">
    <source>
        <dbReference type="EMBL" id="CUH72788.1"/>
    </source>
</evidence>
<organism evidence="2 4">
    <name type="scientific">Thalassovita autumnalis</name>
    <dbReference type="NCBI Taxonomy" id="2072972"/>
    <lineage>
        <taxon>Bacteria</taxon>
        <taxon>Pseudomonadati</taxon>
        <taxon>Pseudomonadota</taxon>
        <taxon>Alphaproteobacteria</taxon>
        <taxon>Rhodobacterales</taxon>
        <taxon>Roseobacteraceae</taxon>
        <taxon>Thalassovita</taxon>
    </lineage>
</organism>
<evidence type="ECO:0000313" key="1">
    <source>
        <dbReference type="EMBL" id="CUH64009.1"/>
    </source>
</evidence>
<name>A0A0N7LXT2_9RHOB</name>
<dbReference type="AlphaFoldDB" id="A0A0N7LXT2"/>
<proteinExistence type="predicted"/>
<gene>
    <name evidence="1" type="ORF">TL5118_00717</name>
    <name evidence="2" type="ORF">TL5120_02585</name>
</gene>
<accession>A0A0N7LXT2</accession>
<dbReference type="RefSeq" id="WP_058243962.1">
    <property type="nucleotide sequence ID" value="NZ_CYSB01000009.1"/>
</dbReference>
<reference evidence="1 3" key="2">
    <citation type="submission" date="2015-09" db="EMBL/GenBank/DDBJ databases">
        <authorList>
            <person name="Rodrigo-Torres L."/>
            <person name="Arahal D.R."/>
        </authorList>
    </citation>
    <scope>NUCLEOTIDE SEQUENCE [LARGE SCALE GENOMIC DNA]</scope>
    <source>
        <strain evidence="1 3">CECT 5118</strain>
    </source>
</reference>
<keyword evidence="3" id="KW-1185">Reference proteome</keyword>